<dbReference type="InterPro" id="IPR010644">
    <property type="entry name" value="ChdC/CLD"/>
</dbReference>
<reference evidence="13 14" key="1">
    <citation type="submission" date="2019-11" db="EMBL/GenBank/DDBJ databases">
        <authorList>
            <person name="Cho J.-C."/>
        </authorList>
    </citation>
    <scope>NUCLEOTIDE SEQUENCE [LARGE SCALE GENOMIC DNA]</scope>
    <source>
        <strain evidence="12 13">JH1073</strain>
        <strain evidence="11 14">JH702</strain>
    </source>
</reference>
<evidence type="ECO:0000256" key="5">
    <source>
        <dbReference type="ARBA" id="ARBA00023444"/>
    </source>
</evidence>
<evidence type="ECO:0000313" key="13">
    <source>
        <dbReference type="Proteomes" id="UP001219901"/>
    </source>
</evidence>
<sequence length="223" mass="25769">MPDIEYDNFLKIALYKLSSDFRRLDADERSKAKQEFADLITDNSSDHDIRTYSTVGTRADAELMLVQDSPSIDSFHALSKAINHSVFGSYLEQSYSYLSIRRKSRYKHGGGAPKLKDDYKYMVIYPMTKTRPWYEKSMKERQEMMNDHFRVGKDYPMVKINTAYAFGLDDTEFVLSFEMDDPSDFTSLVMDLREVPAAQYTMTEIPIFTTIKMPIAEALDAMA</sequence>
<dbReference type="InterPro" id="IPR011008">
    <property type="entry name" value="Dimeric_a/b-barrel"/>
</dbReference>
<evidence type="ECO:0000256" key="9">
    <source>
        <dbReference type="ARBA" id="ARBA00049935"/>
    </source>
</evidence>
<evidence type="ECO:0000256" key="7">
    <source>
        <dbReference type="ARBA" id="ARBA00030236"/>
    </source>
</evidence>
<evidence type="ECO:0000256" key="1">
    <source>
        <dbReference type="ARBA" id="ARBA00014413"/>
    </source>
</evidence>
<reference evidence="13" key="3">
    <citation type="submission" date="2023-06" db="EMBL/GenBank/DDBJ databases">
        <title>Pangenomics reveal diversification of enzyme families and niche specialization in globally abundant SAR202 bacteria.</title>
        <authorList>
            <person name="Saw J.H.W."/>
        </authorList>
    </citation>
    <scope>NUCLEOTIDE SEQUENCE [LARGE SCALE GENOMIC DNA]</scope>
    <source>
        <strain evidence="13">JH1073</strain>
    </source>
</reference>
<dbReference type="AlphaFoldDB" id="A0AAJ5ZGK2"/>
<proteinExistence type="predicted"/>
<evidence type="ECO:0000256" key="2">
    <source>
        <dbReference type="ARBA" id="ARBA00022617"/>
    </source>
</evidence>
<dbReference type="Proteomes" id="UP001219901">
    <property type="component" value="Chromosome"/>
</dbReference>
<evidence type="ECO:0000256" key="6">
    <source>
        <dbReference type="ARBA" id="ARBA00029882"/>
    </source>
</evidence>
<dbReference type="SUPFAM" id="SSF54909">
    <property type="entry name" value="Dimeric alpha+beta barrel"/>
    <property type="match status" value="1"/>
</dbReference>
<keyword evidence="4" id="KW-0408">Iron</keyword>
<protein>
    <recommendedName>
        <fullName evidence="1">Coproheme decarboxylase</fullName>
        <ecNumber evidence="10">1.3.98.5</ecNumber>
    </recommendedName>
    <alternativeName>
        <fullName evidence="6">Coproheme III oxidative decarboxylase</fullName>
    </alternativeName>
    <alternativeName>
        <fullName evidence="7">Hydrogen peroxide-dependent heme synthase</fullName>
    </alternativeName>
</protein>
<keyword evidence="13" id="KW-1185">Reference proteome</keyword>
<dbReference type="Gene3D" id="3.30.70.1030">
    <property type="entry name" value="Apc35880, domain 1"/>
    <property type="match status" value="2"/>
</dbReference>
<dbReference type="EMBL" id="CP046147">
    <property type="protein sequence ID" value="WFG38537.1"/>
    <property type="molecule type" value="Genomic_DNA"/>
</dbReference>
<evidence type="ECO:0000256" key="4">
    <source>
        <dbReference type="ARBA" id="ARBA00023004"/>
    </source>
</evidence>
<evidence type="ECO:0000313" key="12">
    <source>
        <dbReference type="EMBL" id="WFG38537.1"/>
    </source>
</evidence>
<organism evidence="12 13">
    <name type="scientific">Candidatus Lucifugimonas marina</name>
    <dbReference type="NCBI Taxonomy" id="3038979"/>
    <lineage>
        <taxon>Bacteria</taxon>
        <taxon>Bacillati</taxon>
        <taxon>Chloroflexota</taxon>
        <taxon>Dehalococcoidia</taxon>
        <taxon>SAR202 cluster</taxon>
        <taxon>Candidatus Lucifugimonadales</taxon>
        <taxon>Candidatus Lucifugimonadaceae</taxon>
        <taxon>Candidatus Lucifugimonas</taxon>
    </lineage>
</organism>
<dbReference type="RefSeq" id="WP_342825155.1">
    <property type="nucleotide sequence ID" value="NZ_CP046146.1"/>
</dbReference>
<dbReference type="Proteomes" id="UP001321249">
    <property type="component" value="Unassembled WGS sequence"/>
</dbReference>
<dbReference type="Pfam" id="PF06778">
    <property type="entry name" value="Chlor_dismutase"/>
    <property type="match status" value="1"/>
</dbReference>
<evidence type="ECO:0000313" key="14">
    <source>
        <dbReference type="Proteomes" id="UP001321249"/>
    </source>
</evidence>
<evidence type="ECO:0000313" key="11">
    <source>
        <dbReference type="EMBL" id="MDG0867126.1"/>
    </source>
</evidence>
<accession>A0AAJ5ZGK2</accession>
<dbReference type="GO" id="GO:0016491">
    <property type="term" value="F:oxidoreductase activity"/>
    <property type="evidence" value="ECO:0007669"/>
    <property type="project" value="InterPro"/>
</dbReference>
<dbReference type="GO" id="GO:0020037">
    <property type="term" value="F:heme binding"/>
    <property type="evidence" value="ECO:0007669"/>
    <property type="project" value="InterPro"/>
</dbReference>
<dbReference type="EMBL" id="WMBE01000002">
    <property type="protein sequence ID" value="MDG0867126.1"/>
    <property type="molecule type" value="Genomic_DNA"/>
</dbReference>
<keyword evidence="2" id="KW-0349">Heme</keyword>
<dbReference type="PANTHER" id="PTHR36843:SF1">
    <property type="entry name" value="COPROHEME DECARBOXYLASE"/>
    <property type="match status" value="1"/>
</dbReference>
<gene>
    <name evidence="11" type="ORF">GKO46_08565</name>
    <name evidence="12" type="ORF">GKO48_02570</name>
</gene>
<comment type="catalytic activity">
    <reaction evidence="8">
        <text>Fe-coproporphyrin III + 2 H2O2 + 2 H(+) = heme b + 2 CO2 + 4 H2O</text>
        <dbReference type="Rhea" id="RHEA:56516"/>
        <dbReference type="ChEBI" id="CHEBI:15377"/>
        <dbReference type="ChEBI" id="CHEBI:15378"/>
        <dbReference type="ChEBI" id="CHEBI:16240"/>
        <dbReference type="ChEBI" id="CHEBI:16526"/>
        <dbReference type="ChEBI" id="CHEBI:60344"/>
        <dbReference type="ChEBI" id="CHEBI:68438"/>
        <dbReference type="EC" id="1.3.98.5"/>
    </reaction>
    <physiologicalReaction direction="left-to-right" evidence="8">
        <dbReference type="Rhea" id="RHEA:56517"/>
    </physiologicalReaction>
</comment>
<evidence type="ECO:0000256" key="3">
    <source>
        <dbReference type="ARBA" id="ARBA00022723"/>
    </source>
</evidence>
<dbReference type="GO" id="GO:0046872">
    <property type="term" value="F:metal ion binding"/>
    <property type="evidence" value="ECO:0007669"/>
    <property type="project" value="UniProtKB-KW"/>
</dbReference>
<keyword evidence="3" id="KW-0479">Metal-binding</keyword>
<reference evidence="12" key="2">
    <citation type="journal article" date="2023" name="Nat. Commun.">
        <title>Cultivation of marine bacteria of the SAR202 clade.</title>
        <authorList>
            <person name="Lim Y."/>
            <person name="Seo J.H."/>
            <person name="Giovannoni S.J."/>
            <person name="Kang I."/>
            <person name="Cho J.C."/>
        </authorList>
    </citation>
    <scope>NUCLEOTIDE SEQUENCE</scope>
    <source>
        <strain evidence="12">JH1073</strain>
    </source>
</reference>
<dbReference type="PANTHER" id="PTHR36843">
    <property type="entry name" value="HEME-DEPENDENT PEROXIDASE YWFI-RELATED"/>
    <property type="match status" value="1"/>
</dbReference>
<evidence type="ECO:0000256" key="10">
    <source>
        <dbReference type="ARBA" id="ARBA00050019"/>
    </source>
</evidence>
<evidence type="ECO:0000256" key="8">
    <source>
        <dbReference type="ARBA" id="ARBA00049896"/>
    </source>
</evidence>
<name>A0AAJ5ZGK2_9CHLR</name>
<comment type="pathway">
    <text evidence="5">Porphyrin-containing compound metabolism.</text>
</comment>
<dbReference type="EC" id="1.3.98.5" evidence="10"/>
<comment type="cofactor">
    <cofactor evidence="9">
        <name>Fe-coproporphyrin III</name>
        <dbReference type="ChEBI" id="CHEBI:68438"/>
    </cofactor>
</comment>